<protein>
    <submittedName>
        <fullName evidence="2">AIPR family protein</fullName>
    </submittedName>
</protein>
<accession>A0A7H9BLK8</accession>
<evidence type="ECO:0000259" key="1">
    <source>
        <dbReference type="Pfam" id="PF10592"/>
    </source>
</evidence>
<reference evidence="2 3" key="1">
    <citation type="submission" date="2020-07" db="EMBL/GenBank/DDBJ databases">
        <title>Complete genome sequence of Chitinibacter sp. 2T18.</title>
        <authorList>
            <person name="Bae J.-W."/>
            <person name="Choi J.-W."/>
        </authorList>
    </citation>
    <scope>NUCLEOTIDE SEQUENCE [LARGE SCALE GENOMIC DNA]</scope>
    <source>
        <strain evidence="2 3">2T18</strain>
    </source>
</reference>
<dbReference type="AlphaFoldDB" id="A0A7H9BLK8"/>
<dbReference type="InterPro" id="IPR018891">
    <property type="entry name" value="AIPR_C"/>
</dbReference>
<dbReference type="Proteomes" id="UP000509597">
    <property type="component" value="Chromosome"/>
</dbReference>
<evidence type="ECO:0000313" key="2">
    <source>
        <dbReference type="EMBL" id="QLG89570.1"/>
    </source>
</evidence>
<sequence length="578" mass="65363">MFEKIKQDITQNYYQQHFPNDGQRFVAWYVRNIHGQDASQARYCITDGADDKQIDAIVIDDDSQAVYVVQGKFITTQPVDAAPLREVLSSWVQLKDLASLQENANTRLKQRLTDLSIALDDGYDIHFELITTGELTDAARHDLSIFQNELAASDDLPATLTLVNTEELQRRYELALEKENPFLKHELTLMPGKYMSMDMAGTAVIVAAIPLKDCLAFPGIKDGALFQKNVRQSLGLSNSVNKQIKSTIYGDKHRDFFFFHNGITAICSHMALQGDQLQLQGLSVVNGCQSLTTILSCSEKVKLLDDTFVMFRFYEIPQHDRADRISISTNSQSTVKPRDLRSNDKRVLALKKSFEQRYSDGQFLTKRGEQPFAAKNSARVVDLGNLGKRLMAWHSQRPNISYSETKIFDKYFEQLFKRDYTPERIAALQDWMTLVESGWSKNNPHGFNETLLAMRAYAPFHHLYAVSMCFAVASKHVDRVPAPDRAWQLAQEKGIAEWTVTVAATALNFALEAAANEPQPGGKVFSPVNWIKTKTCLSGITNAIQMQLMMMPNIPGGKEKRDALVMESDAFEYRWQAD</sequence>
<dbReference type="RefSeq" id="WP_179356405.1">
    <property type="nucleotide sequence ID" value="NZ_CP058627.1"/>
</dbReference>
<name>A0A7H9BLK8_9NEIS</name>
<gene>
    <name evidence="2" type="ORF">HQ393_15675</name>
</gene>
<dbReference type="Pfam" id="PF10592">
    <property type="entry name" value="AIPR"/>
    <property type="match status" value="1"/>
</dbReference>
<proteinExistence type="predicted"/>
<evidence type="ECO:0000313" key="3">
    <source>
        <dbReference type="Proteomes" id="UP000509597"/>
    </source>
</evidence>
<organism evidence="2 3">
    <name type="scientific">Chitinibacter bivalviorum</name>
    <dbReference type="NCBI Taxonomy" id="2739434"/>
    <lineage>
        <taxon>Bacteria</taxon>
        <taxon>Pseudomonadati</taxon>
        <taxon>Pseudomonadota</taxon>
        <taxon>Betaproteobacteria</taxon>
        <taxon>Neisseriales</taxon>
        <taxon>Chitinibacteraceae</taxon>
        <taxon>Chitinibacter</taxon>
    </lineage>
</organism>
<feature type="domain" description="Abortive phage infection protein C-terminal" evidence="1">
    <location>
        <begin position="226"/>
        <end position="480"/>
    </location>
</feature>
<dbReference type="EMBL" id="CP058627">
    <property type="protein sequence ID" value="QLG89570.1"/>
    <property type="molecule type" value="Genomic_DNA"/>
</dbReference>
<dbReference type="KEGG" id="chiz:HQ393_15675"/>
<keyword evidence="3" id="KW-1185">Reference proteome</keyword>